<dbReference type="Pfam" id="PF00218">
    <property type="entry name" value="IGPS"/>
    <property type="match status" value="1"/>
</dbReference>
<dbReference type="PROSITE" id="PS51257">
    <property type="entry name" value="PROKAR_LIPOPROTEIN"/>
    <property type="match status" value="1"/>
</dbReference>
<name>A0A2T1M1E8_9CHRO</name>
<evidence type="ECO:0000313" key="12">
    <source>
        <dbReference type="Proteomes" id="UP000239001"/>
    </source>
</evidence>
<dbReference type="InterPro" id="IPR045186">
    <property type="entry name" value="Indole-3-glycerol_P_synth"/>
</dbReference>
<keyword evidence="12" id="KW-1185">Reference proteome</keyword>
<evidence type="ECO:0000256" key="7">
    <source>
        <dbReference type="ARBA" id="ARBA00023141"/>
    </source>
</evidence>
<comment type="catalytic activity">
    <reaction evidence="1 9">
        <text>1-(2-carboxyphenylamino)-1-deoxy-D-ribulose 5-phosphate + H(+) = (1S,2R)-1-C-(indol-3-yl)glycerol 3-phosphate + CO2 + H2O</text>
        <dbReference type="Rhea" id="RHEA:23476"/>
        <dbReference type="ChEBI" id="CHEBI:15377"/>
        <dbReference type="ChEBI" id="CHEBI:15378"/>
        <dbReference type="ChEBI" id="CHEBI:16526"/>
        <dbReference type="ChEBI" id="CHEBI:58613"/>
        <dbReference type="ChEBI" id="CHEBI:58866"/>
        <dbReference type="EC" id="4.1.1.48"/>
    </reaction>
</comment>
<dbReference type="SUPFAM" id="SSF51366">
    <property type="entry name" value="Ribulose-phoshate binding barrel"/>
    <property type="match status" value="1"/>
</dbReference>
<dbReference type="InterPro" id="IPR013785">
    <property type="entry name" value="Aldolase_TIM"/>
</dbReference>
<keyword evidence="5 9" id="KW-0210">Decarboxylase</keyword>
<evidence type="ECO:0000256" key="3">
    <source>
        <dbReference type="ARBA" id="ARBA00008737"/>
    </source>
</evidence>
<dbReference type="GO" id="GO:0000162">
    <property type="term" value="P:L-tryptophan biosynthetic process"/>
    <property type="evidence" value="ECO:0007669"/>
    <property type="project" value="UniProtKB-UniRule"/>
</dbReference>
<proteinExistence type="inferred from homology"/>
<dbReference type="RefSeq" id="WP_106455949.1">
    <property type="nucleotide sequence ID" value="NZ_PXOH01000004.1"/>
</dbReference>
<dbReference type="UniPathway" id="UPA00035">
    <property type="reaction ID" value="UER00043"/>
</dbReference>
<comment type="caution">
    <text evidence="11">The sequence shown here is derived from an EMBL/GenBank/DDBJ whole genome shotgun (WGS) entry which is preliminary data.</text>
</comment>
<dbReference type="OrthoDB" id="9804217at2"/>
<dbReference type="AlphaFoldDB" id="A0A2T1M1E8"/>
<dbReference type="InterPro" id="IPR013798">
    <property type="entry name" value="Indole-3-glycerol_P_synth_dom"/>
</dbReference>
<dbReference type="InterPro" id="IPR011060">
    <property type="entry name" value="RibuloseP-bd_barrel"/>
</dbReference>
<dbReference type="EC" id="4.1.1.48" evidence="9"/>
<evidence type="ECO:0000256" key="1">
    <source>
        <dbReference type="ARBA" id="ARBA00001633"/>
    </source>
</evidence>
<sequence length="303" mass="34634">MLIRRRFPTNTNYTLASCEDQPHNILEKIVWHKEQEVRQMQTQLSFRELQTQLQDFPRNQNFIFALEQSFLKPSLIAEVKRESPSKGIIRDNFDPFSIAVAYEQGGASCLSVLCDRTFFGGSFTYLQAIRKRVSLPLLCKEFIIDPYQIYLARARGADAVLLIAAILCDRDLQDLIDLTHNLGMEPLLEVHSFSECERVLNFMGVRLLGINNRNLEDFTVDLSTTEELMNAYGEEFSQRGIKIVSESGIFTQDDLERVAQAGVTAILVGESLIRQPDLEQAIRDLYHDQFSTYKTCHSVSLPI</sequence>
<reference evidence="11 12" key="2">
    <citation type="submission" date="2018-03" db="EMBL/GenBank/DDBJ databases">
        <authorList>
            <person name="Keele B.F."/>
        </authorList>
    </citation>
    <scope>NUCLEOTIDE SEQUENCE [LARGE SCALE GENOMIC DNA]</scope>
    <source>
        <strain evidence="11 12">CCALA 016</strain>
    </source>
</reference>
<accession>A0A2T1M1E8</accession>
<protein>
    <recommendedName>
        <fullName evidence="9">Indole-3-glycerol phosphate synthase</fullName>
        <shortName evidence="9">IGPS</shortName>
        <ecNumber evidence="9">4.1.1.48</ecNumber>
    </recommendedName>
</protein>
<dbReference type="NCBIfam" id="NF001372">
    <property type="entry name" value="PRK00278.1-4"/>
    <property type="match status" value="1"/>
</dbReference>
<evidence type="ECO:0000256" key="8">
    <source>
        <dbReference type="ARBA" id="ARBA00023239"/>
    </source>
</evidence>
<dbReference type="GO" id="GO:0004425">
    <property type="term" value="F:indole-3-glycerol-phosphate synthase activity"/>
    <property type="evidence" value="ECO:0007669"/>
    <property type="project" value="UniProtKB-UniRule"/>
</dbReference>
<dbReference type="PANTHER" id="PTHR22854">
    <property type="entry name" value="TRYPTOPHAN BIOSYNTHESIS PROTEIN"/>
    <property type="match status" value="1"/>
</dbReference>
<comment type="pathway">
    <text evidence="2 9">Amino-acid biosynthesis; L-tryptophan biosynthesis; L-tryptophan from chorismate: step 4/5.</text>
</comment>
<keyword evidence="7 9" id="KW-0057">Aromatic amino acid biosynthesis</keyword>
<dbReference type="CDD" id="cd00331">
    <property type="entry name" value="IGPS"/>
    <property type="match status" value="1"/>
</dbReference>
<dbReference type="NCBIfam" id="NF001377">
    <property type="entry name" value="PRK00278.2-4"/>
    <property type="match status" value="1"/>
</dbReference>
<evidence type="ECO:0000313" key="11">
    <source>
        <dbReference type="EMBL" id="PSF38506.1"/>
    </source>
</evidence>
<gene>
    <name evidence="9" type="primary">trpC</name>
    <name evidence="11" type="ORF">C7H19_05855</name>
</gene>
<evidence type="ECO:0000259" key="10">
    <source>
        <dbReference type="Pfam" id="PF00218"/>
    </source>
</evidence>
<evidence type="ECO:0000256" key="6">
    <source>
        <dbReference type="ARBA" id="ARBA00022822"/>
    </source>
</evidence>
<comment type="similarity">
    <text evidence="3 9">Belongs to the TrpC family.</text>
</comment>
<reference evidence="11 12" key="1">
    <citation type="submission" date="2018-03" db="EMBL/GenBank/DDBJ databases">
        <title>The ancient ancestry and fast evolution of plastids.</title>
        <authorList>
            <person name="Moore K.R."/>
            <person name="Magnabosco C."/>
            <person name="Momper L."/>
            <person name="Gold D.A."/>
            <person name="Bosak T."/>
            <person name="Fournier G.P."/>
        </authorList>
    </citation>
    <scope>NUCLEOTIDE SEQUENCE [LARGE SCALE GENOMIC DNA]</scope>
    <source>
        <strain evidence="11 12">CCALA 016</strain>
    </source>
</reference>
<dbReference type="Proteomes" id="UP000239001">
    <property type="component" value="Unassembled WGS sequence"/>
</dbReference>
<dbReference type="EMBL" id="PXOH01000004">
    <property type="protein sequence ID" value="PSF38506.1"/>
    <property type="molecule type" value="Genomic_DNA"/>
</dbReference>
<dbReference type="FunFam" id="3.20.20.70:FF:000024">
    <property type="entry name" value="Indole-3-glycerol phosphate synthase"/>
    <property type="match status" value="1"/>
</dbReference>
<keyword evidence="8 9" id="KW-0456">Lyase</keyword>
<evidence type="ECO:0000256" key="9">
    <source>
        <dbReference type="HAMAP-Rule" id="MF_00134"/>
    </source>
</evidence>
<organism evidence="11 12">
    <name type="scientific">Aphanothece hegewaldii CCALA 016</name>
    <dbReference type="NCBI Taxonomy" id="2107694"/>
    <lineage>
        <taxon>Bacteria</taxon>
        <taxon>Bacillati</taxon>
        <taxon>Cyanobacteriota</taxon>
        <taxon>Cyanophyceae</taxon>
        <taxon>Oscillatoriophycideae</taxon>
        <taxon>Chroococcales</taxon>
        <taxon>Aphanothecaceae</taxon>
        <taxon>Aphanothece</taxon>
    </lineage>
</organism>
<evidence type="ECO:0000256" key="5">
    <source>
        <dbReference type="ARBA" id="ARBA00022793"/>
    </source>
</evidence>
<evidence type="ECO:0000256" key="4">
    <source>
        <dbReference type="ARBA" id="ARBA00022605"/>
    </source>
</evidence>
<dbReference type="GO" id="GO:0004640">
    <property type="term" value="F:phosphoribosylanthranilate isomerase activity"/>
    <property type="evidence" value="ECO:0007669"/>
    <property type="project" value="TreeGrafter"/>
</dbReference>
<dbReference type="PANTHER" id="PTHR22854:SF2">
    <property type="entry name" value="INDOLE-3-GLYCEROL-PHOSPHATE SYNTHASE"/>
    <property type="match status" value="1"/>
</dbReference>
<evidence type="ECO:0000256" key="2">
    <source>
        <dbReference type="ARBA" id="ARBA00004696"/>
    </source>
</evidence>
<keyword evidence="4 9" id="KW-0028">Amino-acid biosynthesis</keyword>
<keyword evidence="6 9" id="KW-0822">Tryptophan biosynthesis</keyword>
<dbReference type="HAMAP" id="MF_00134_B">
    <property type="entry name" value="IGPS_B"/>
    <property type="match status" value="1"/>
</dbReference>
<feature type="domain" description="Indole-3-glycerol phosphate synthase" evidence="10">
    <location>
        <begin position="26"/>
        <end position="285"/>
    </location>
</feature>
<dbReference type="Gene3D" id="3.20.20.70">
    <property type="entry name" value="Aldolase class I"/>
    <property type="match status" value="1"/>
</dbReference>